<dbReference type="EMBL" id="BCSX01000045">
    <property type="protein sequence ID" value="GAS91028.1"/>
    <property type="molecule type" value="Genomic_DNA"/>
</dbReference>
<protein>
    <submittedName>
        <fullName evidence="1">Prolyl endopeptidase</fullName>
    </submittedName>
</protein>
<evidence type="ECO:0000313" key="2">
    <source>
        <dbReference type="Proteomes" id="UP000069620"/>
    </source>
</evidence>
<organism evidence="1 2">
    <name type="scientific">Mycolicibacterium brisbanense</name>
    <dbReference type="NCBI Taxonomy" id="146020"/>
    <lineage>
        <taxon>Bacteria</taxon>
        <taxon>Bacillati</taxon>
        <taxon>Actinomycetota</taxon>
        <taxon>Actinomycetes</taxon>
        <taxon>Mycobacteriales</taxon>
        <taxon>Mycobacteriaceae</taxon>
        <taxon>Mycolicibacterium</taxon>
    </lineage>
</organism>
<gene>
    <name evidence="1" type="ORF">RMCB_5124</name>
</gene>
<keyword evidence="2" id="KW-1185">Reference proteome</keyword>
<name>A0A100W3N5_9MYCO</name>
<reference evidence="2" key="1">
    <citation type="journal article" date="2016" name="Genome Announc.">
        <title>Draft Genome Sequences of Five Rapidly Growing Mycobacterium Species, M. thermoresistibile, M. fortuitum subsp. acetamidolyticum, M. canariasense, M. brisbanense, and M. novocastrense.</title>
        <authorList>
            <person name="Katahira K."/>
            <person name="Ogura Y."/>
            <person name="Gotoh Y."/>
            <person name="Hayashi T."/>
        </authorList>
    </citation>
    <scope>NUCLEOTIDE SEQUENCE [LARGE SCALE GENOMIC DNA]</scope>
    <source>
        <strain evidence="2">JCM15654</strain>
    </source>
</reference>
<accession>A0A100W3N5</accession>
<sequence length="74" mass="7799">MCLAPVVRNPVSEYLDTTASDECGGLGRQLFGYSAQDGRVGAVVCHPPIATYLSAEKSLAGWQTARVSVDELLG</sequence>
<dbReference type="STRING" id="146020.RMCB_5124"/>
<evidence type="ECO:0000313" key="1">
    <source>
        <dbReference type="EMBL" id="GAS91028.1"/>
    </source>
</evidence>
<comment type="caution">
    <text evidence="1">The sequence shown here is derived from an EMBL/GenBank/DDBJ whole genome shotgun (WGS) entry which is preliminary data.</text>
</comment>
<dbReference type="AlphaFoldDB" id="A0A100W3N5"/>
<dbReference type="Proteomes" id="UP000069620">
    <property type="component" value="Unassembled WGS sequence"/>
</dbReference>
<reference evidence="2" key="2">
    <citation type="submission" date="2016-02" db="EMBL/GenBank/DDBJ databases">
        <title>Draft genome sequence of five rapidly growing Mycobacterium species.</title>
        <authorList>
            <person name="Katahira K."/>
            <person name="Gotou Y."/>
            <person name="Iida K."/>
            <person name="Ogura Y."/>
            <person name="Hayashi T."/>
        </authorList>
    </citation>
    <scope>NUCLEOTIDE SEQUENCE [LARGE SCALE GENOMIC DNA]</scope>
    <source>
        <strain evidence="2">JCM15654</strain>
    </source>
</reference>
<proteinExistence type="predicted"/>